<accession>A0ABS4QU30</accession>
<dbReference type="InterPro" id="IPR052965">
    <property type="entry name" value="Pigment-catalase-like"/>
</dbReference>
<dbReference type="PROSITE" id="PS51318">
    <property type="entry name" value="TAT"/>
    <property type="match status" value="1"/>
</dbReference>
<sequence length="286" mass="30720">MAGLILSRRHTLLLGLGTAFGSAAGILGASPARAQSDLSDEDIFNFALNLEYMEAEYYLRGTTGRGIAEEDIGSKAGEVKGGHEVNFEFKYIRQFGEELAQNELAHVRFYRKTLGEKAVSRPAIDFEAGFKGAAEAAGLGSDFDPFANDMTFLLGGMLFEDVGVTAYAGAAPLIKEKKHLEAAAGILAVEAYHMGMARSQLYRMGEKAWEAANAISDARDKVDGSEDKDQGIQVEGKANFVPSTQDAMAFSRTPQEVLRIVYLSDKDGTSSGGFYPEGMNGAIKST</sequence>
<dbReference type="InterPro" id="IPR009078">
    <property type="entry name" value="Ferritin-like_SF"/>
</dbReference>
<proteinExistence type="predicted"/>
<protein>
    <recommendedName>
        <fullName evidence="3">Ferritin-like domain-containing protein</fullName>
    </recommendedName>
</protein>
<evidence type="ECO:0008006" key="3">
    <source>
        <dbReference type="Google" id="ProtNLM"/>
    </source>
</evidence>
<dbReference type="EMBL" id="JAGILA010000001">
    <property type="protein sequence ID" value="MBP2234155.1"/>
    <property type="molecule type" value="Genomic_DNA"/>
</dbReference>
<dbReference type="InterPro" id="IPR006311">
    <property type="entry name" value="TAT_signal"/>
</dbReference>
<name>A0ABS4QU30_9HYPH</name>
<evidence type="ECO:0000313" key="1">
    <source>
        <dbReference type="EMBL" id="MBP2234155.1"/>
    </source>
</evidence>
<dbReference type="Proteomes" id="UP000730739">
    <property type="component" value="Unassembled WGS sequence"/>
</dbReference>
<organism evidence="1 2">
    <name type="scientific">Sinorhizobium kostiense</name>
    <dbReference type="NCBI Taxonomy" id="76747"/>
    <lineage>
        <taxon>Bacteria</taxon>
        <taxon>Pseudomonadati</taxon>
        <taxon>Pseudomonadota</taxon>
        <taxon>Alphaproteobacteria</taxon>
        <taxon>Hyphomicrobiales</taxon>
        <taxon>Rhizobiaceae</taxon>
        <taxon>Sinorhizobium/Ensifer group</taxon>
        <taxon>Sinorhizobium</taxon>
    </lineage>
</organism>
<keyword evidence="2" id="KW-1185">Reference proteome</keyword>
<gene>
    <name evidence="1" type="ORF">J2Z31_000645</name>
</gene>
<dbReference type="Pfam" id="PF13668">
    <property type="entry name" value="Ferritin_2"/>
    <property type="match status" value="1"/>
</dbReference>
<dbReference type="SUPFAM" id="SSF47240">
    <property type="entry name" value="Ferritin-like"/>
    <property type="match status" value="1"/>
</dbReference>
<dbReference type="PANTHER" id="PTHR31694">
    <property type="entry name" value="DESICCATION-LIKE PROTEIN"/>
    <property type="match status" value="1"/>
</dbReference>
<reference evidence="1 2" key="1">
    <citation type="submission" date="2021-03" db="EMBL/GenBank/DDBJ databases">
        <title>Genomic Encyclopedia of Type Strains, Phase IV (KMG-IV): sequencing the most valuable type-strain genomes for metagenomic binning, comparative biology and taxonomic classification.</title>
        <authorList>
            <person name="Goeker M."/>
        </authorList>
    </citation>
    <scope>NUCLEOTIDE SEQUENCE [LARGE SCALE GENOMIC DNA]</scope>
    <source>
        <strain evidence="1 2">DSM 13372</strain>
    </source>
</reference>
<dbReference type="RefSeq" id="WP_209600418.1">
    <property type="nucleotide sequence ID" value="NZ_JAGILA010000001.1"/>
</dbReference>
<evidence type="ECO:0000313" key="2">
    <source>
        <dbReference type="Proteomes" id="UP000730739"/>
    </source>
</evidence>
<dbReference type="PANTHER" id="PTHR31694:SF26">
    <property type="entry name" value="OS05G0151100 PROTEIN"/>
    <property type="match status" value="1"/>
</dbReference>
<comment type="caution">
    <text evidence="1">The sequence shown here is derived from an EMBL/GenBank/DDBJ whole genome shotgun (WGS) entry which is preliminary data.</text>
</comment>